<dbReference type="InterPro" id="IPR022694">
    <property type="entry name" value="3-OHacyl-CoA_DH"/>
</dbReference>
<keyword evidence="6" id="KW-0560">Oxidoreductase</keyword>
<evidence type="ECO:0000256" key="5">
    <source>
        <dbReference type="ARBA" id="ARBA00022832"/>
    </source>
</evidence>
<dbReference type="EC" id="1.1.1.35" evidence="4"/>
<comment type="subcellular location">
    <subcellularLocation>
        <location evidence="1">Mitochondrion matrix</location>
    </subcellularLocation>
</comment>
<reference evidence="16 17" key="1">
    <citation type="submission" date="2017-03" db="EMBL/GenBank/DDBJ databases">
        <title>Widespread Adenine N6-methylation of Active Genes in Fungi.</title>
        <authorList>
            <consortium name="DOE Joint Genome Institute"/>
            <person name="Mondo S.J."/>
            <person name="Dannebaum R.O."/>
            <person name="Kuo R.C."/>
            <person name="Louie K.B."/>
            <person name="Bewick A.J."/>
            <person name="Labutti K."/>
            <person name="Haridas S."/>
            <person name="Kuo A."/>
            <person name="Salamov A."/>
            <person name="Ahrendt S.R."/>
            <person name="Lau R."/>
            <person name="Bowen B.P."/>
            <person name="Lipzen A."/>
            <person name="Sullivan W."/>
            <person name="Andreopoulos W.B."/>
            <person name="Clum A."/>
            <person name="Lindquist E."/>
            <person name="Daum C."/>
            <person name="Northen T.R."/>
            <person name="Ramamoorthy G."/>
            <person name="Schmitz R.J."/>
            <person name="Gryganskyi A."/>
            <person name="Culley D."/>
            <person name="Magnuson J."/>
            <person name="James T.Y."/>
            <person name="O'Malley M.A."/>
            <person name="Stajich J.E."/>
            <person name="Spatafora J.W."/>
            <person name="Visel A."/>
            <person name="Grigoriev I.V."/>
        </authorList>
    </citation>
    <scope>NUCLEOTIDE SEQUENCE [LARGE SCALE GENOMIC DNA]</scope>
    <source>
        <strain evidence="16 17">NRRL Y-17943</strain>
    </source>
</reference>
<protein>
    <recommendedName>
        <fullName evidence="4">3-hydroxyacyl-CoA dehydrogenase</fullName>
        <ecNumber evidence="4">1.1.1.35</ecNumber>
    </recommendedName>
</protein>
<evidence type="ECO:0000256" key="3">
    <source>
        <dbReference type="ARBA" id="ARBA00009463"/>
    </source>
</evidence>
<evidence type="ECO:0000256" key="4">
    <source>
        <dbReference type="ARBA" id="ARBA00013000"/>
    </source>
</evidence>
<dbReference type="PROSITE" id="PS00067">
    <property type="entry name" value="3HCDH"/>
    <property type="match status" value="1"/>
</dbReference>
<dbReference type="Pfam" id="PF02737">
    <property type="entry name" value="3HCDH_N"/>
    <property type="match status" value="1"/>
</dbReference>
<dbReference type="STRING" id="4999.A0A1Y1URG8"/>
<keyword evidence="9" id="KW-0496">Mitochondrion</keyword>
<dbReference type="PIRSF" id="PIRSF000105">
    <property type="entry name" value="HCDH"/>
    <property type="match status" value="1"/>
</dbReference>
<dbReference type="GO" id="GO:0003857">
    <property type="term" value="F:(3S)-3-hydroxyacyl-CoA dehydrogenase (NAD+) activity"/>
    <property type="evidence" value="ECO:0007669"/>
    <property type="project" value="UniProtKB-EC"/>
</dbReference>
<keyword evidence="5" id="KW-0276">Fatty acid metabolism</keyword>
<dbReference type="Proteomes" id="UP000193218">
    <property type="component" value="Unassembled WGS sequence"/>
</dbReference>
<dbReference type="GO" id="GO:0005759">
    <property type="term" value="C:mitochondrial matrix"/>
    <property type="evidence" value="ECO:0007669"/>
    <property type="project" value="UniProtKB-SubCell"/>
</dbReference>
<name>A0A1Y1URG8_9TREE</name>
<dbReference type="InterPro" id="IPR052242">
    <property type="entry name" value="Mito_3-hydroxyacyl-CoA_DH"/>
</dbReference>
<feature type="non-terminal residue" evidence="16">
    <location>
        <position position="1"/>
    </location>
</feature>
<dbReference type="InterPro" id="IPR036291">
    <property type="entry name" value="NAD(P)-bd_dom_sf"/>
</dbReference>
<dbReference type="Gene3D" id="3.40.50.720">
    <property type="entry name" value="NAD(P)-binding Rossmann-like Domain"/>
    <property type="match status" value="1"/>
</dbReference>
<dbReference type="GO" id="GO:0070403">
    <property type="term" value="F:NAD+ binding"/>
    <property type="evidence" value="ECO:0007669"/>
    <property type="project" value="InterPro"/>
</dbReference>
<dbReference type="GO" id="GO:0006635">
    <property type="term" value="P:fatty acid beta-oxidation"/>
    <property type="evidence" value="ECO:0007669"/>
    <property type="project" value="TreeGrafter"/>
</dbReference>
<comment type="caution">
    <text evidence="16">The sequence shown here is derived from an EMBL/GenBank/DDBJ whole genome shotgun (WGS) entry which is preliminary data.</text>
</comment>
<evidence type="ECO:0000259" key="14">
    <source>
        <dbReference type="Pfam" id="PF00725"/>
    </source>
</evidence>
<gene>
    <name evidence="16" type="ORF">BD324DRAFT_611136</name>
</gene>
<dbReference type="OrthoDB" id="5958943at2759"/>
<evidence type="ECO:0000256" key="1">
    <source>
        <dbReference type="ARBA" id="ARBA00004305"/>
    </source>
</evidence>
<feature type="binding site" evidence="12">
    <location>
        <position position="173"/>
    </location>
    <ligand>
        <name>NAD(+)</name>
        <dbReference type="ChEBI" id="CHEBI:57540"/>
    </ligand>
</feature>
<dbReference type="Gene3D" id="1.10.1040.10">
    <property type="entry name" value="N-(1-d-carboxylethyl)-l-norvaline Dehydrogenase, domain 2"/>
    <property type="match status" value="1"/>
</dbReference>
<keyword evidence="8" id="KW-0443">Lipid metabolism</keyword>
<dbReference type="InterPro" id="IPR013328">
    <property type="entry name" value="6PGD_dom2"/>
</dbReference>
<evidence type="ECO:0000256" key="12">
    <source>
        <dbReference type="PIRSR" id="PIRSR000105-2"/>
    </source>
</evidence>
<organism evidence="16 17">
    <name type="scientific">Kockovaella imperatae</name>
    <dbReference type="NCBI Taxonomy" id="4999"/>
    <lineage>
        <taxon>Eukaryota</taxon>
        <taxon>Fungi</taxon>
        <taxon>Dikarya</taxon>
        <taxon>Basidiomycota</taxon>
        <taxon>Agaricomycotina</taxon>
        <taxon>Tremellomycetes</taxon>
        <taxon>Tremellales</taxon>
        <taxon>Cuniculitremaceae</taxon>
        <taxon>Kockovaella</taxon>
    </lineage>
</organism>
<dbReference type="EMBL" id="NBSH01000001">
    <property type="protein sequence ID" value="ORX40532.1"/>
    <property type="molecule type" value="Genomic_DNA"/>
</dbReference>
<evidence type="ECO:0000256" key="6">
    <source>
        <dbReference type="ARBA" id="ARBA00023002"/>
    </source>
</evidence>
<dbReference type="InterPro" id="IPR008927">
    <property type="entry name" value="6-PGluconate_DH-like_C_sf"/>
</dbReference>
<feature type="binding site" evidence="12">
    <location>
        <position position="84"/>
    </location>
    <ligand>
        <name>NAD(+)</name>
        <dbReference type="ChEBI" id="CHEBI:57540"/>
    </ligand>
</feature>
<comment type="similarity">
    <text evidence="3">Belongs to the 3-hydroxyacyl-CoA dehydrogenase family.</text>
</comment>
<evidence type="ECO:0000256" key="10">
    <source>
        <dbReference type="ARBA" id="ARBA00049556"/>
    </source>
</evidence>
<proteinExistence type="inferred from homology"/>
<dbReference type="FunFam" id="3.40.50.720:FF:000009">
    <property type="entry name" value="Fatty oxidation complex, alpha subunit"/>
    <property type="match status" value="1"/>
</dbReference>
<dbReference type="GeneID" id="33556053"/>
<evidence type="ECO:0000259" key="15">
    <source>
        <dbReference type="Pfam" id="PF02737"/>
    </source>
</evidence>
<dbReference type="PANTHER" id="PTHR43561">
    <property type="match status" value="1"/>
</dbReference>
<dbReference type="SUPFAM" id="SSF51735">
    <property type="entry name" value="NAD(P)-binding Rossmann-fold domains"/>
    <property type="match status" value="1"/>
</dbReference>
<comment type="pathway">
    <text evidence="2">Lipid metabolism; fatty acid beta-oxidation.</text>
</comment>
<evidence type="ECO:0000256" key="9">
    <source>
        <dbReference type="ARBA" id="ARBA00023128"/>
    </source>
</evidence>
<keyword evidence="7 12" id="KW-0520">NAD</keyword>
<evidence type="ECO:0000256" key="2">
    <source>
        <dbReference type="ARBA" id="ARBA00005005"/>
    </source>
</evidence>
<feature type="binding site" evidence="13">
    <location>
        <position position="100"/>
    </location>
    <ligand>
        <name>CoA</name>
        <dbReference type="ChEBI" id="CHEBI:57287"/>
    </ligand>
</feature>
<feature type="binding site" evidence="12">
    <location>
        <position position="151"/>
    </location>
    <ligand>
        <name>NAD(+)</name>
        <dbReference type="ChEBI" id="CHEBI:57540"/>
    </ligand>
</feature>
<evidence type="ECO:0000313" key="16">
    <source>
        <dbReference type="EMBL" id="ORX40532.1"/>
    </source>
</evidence>
<comment type="catalytic activity">
    <reaction evidence="10">
        <text>a (3S)-3-hydroxyacyl-CoA + NAD(+) = a 3-oxoacyl-CoA + NADH + H(+)</text>
        <dbReference type="Rhea" id="RHEA:22432"/>
        <dbReference type="ChEBI" id="CHEBI:15378"/>
        <dbReference type="ChEBI" id="CHEBI:57318"/>
        <dbReference type="ChEBI" id="CHEBI:57540"/>
        <dbReference type="ChEBI" id="CHEBI:57945"/>
        <dbReference type="ChEBI" id="CHEBI:90726"/>
        <dbReference type="EC" id="1.1.1.35"/>
    </reaction>
</comment>
<evidence type="ECO:0000256" key="7">
    <source>
        <dbReference type="ARBA" id="ARBA00023027"/>
    </source>
</evidence>
<dbReference type="InterPro" id="IPR006176">
    <property type="entry name" value="3-OHacyl-CoA_DH_NAD-bd"/>
</dbReference>
<accession>A0A1Y1URG8</accession>
<evidence type="ECO:0000313" key="17">
    <source>
        <dbReference type="Proteomes" id="UP000193218"/>
    </source>
</evidence>
<dbReference type="InParanoid" id="A0A1Y1URG8"/>
<feature type="binding site" evidence="12">
    <location>
        <position position="146"/>
    </location>
    <ligand>
        <name>NAD(+)</name>
        <dbReference type="ChEBI" id="CHEBI:57540"/>
    </ligand>
</feature>
<dbReference type="Pfam" id="PF00725">
    <property type="entry name" value="3HCDH"/>
    <property type="match status" value="1"/>
</dbReference>
<feature type="binding site" evidence="12">
    <location>
        <begin position="61"/>
        <end position="66"/>
    </location>
    <ligand>
        <name>NAD(+)</name>
        <dbReference type="ChEBI" id="CHEBI:57540"/>
    </ligand>
</feature>
<feature type="binding site" evidence="12">
    <location>
        <position position="199"/>
    </location>
    <ligand>
        <name>NAD(+)</name>
        <dbReference type="ChEBI" id="CHEBI:57540"/>
    </ligand>
</feature>
<evidence type="ECO:0000256" key="11">
    <source>
        <dbReference type="PIRSR" id="PIRSR000105-1"/>
    </source>
</evidence>
<keyword evidence="17" id="KW-1185">Reference proteome</keyword>
<evidence type="ECO:0000256" key="13">
    <source>
        <dbReference type="PIRSR" id="PIRSR000105-3"/>
    </source>
</evidence>
<dbReference type="InterPro" id="IPR006108">
    <property type="entry name" value="3HC_DH_C"/>
</dbReference>
<dbReference type="PANTHER" id="PTHR43561:SF3">
    <property type="entry name" value="HYDROXYACYL-COENZYME A DEHYDROGENASE, MITOCHONDRIAL"/>
    <property type="match status" value="1"/>
</dbReference>
<dbReference type="SUPFAM" id="SSF48179">
    <property type="entry name" value="6-phosphogluconate dehydrogenase C-terminal domain-like"/>
    <property type="match status" value="1"/>
</dbReference>
<dbReference type="AlphaFoldDB" id="A0A1Y1URG8"/>
<feature type="binding site" evidence="12">
    <location>
        <position position="337"/>
    </location>
    <ligand>
        <name>NAD(+)</name>
        <dbReference type="ChEBI" id="CHEBI:57540"/>
    </ligand>
</feature>
<feature type="binding site" evidence="13">
    <location>
        <position position="173"/>
    </location>
    <ligand>
        <name>CoA</name>
        <dbReference type="ChEBI" id="CHEBI:57287"/>
    </ligand>
</feature>
<sequence>MHLGRLSLVPRPAYSIMSSSSAQAASRLSTIHRHLSDGAGSQSGEGRRPAQSNVQHLTVFGAGLMGAGICQIGAQSGLKVVLSDVTDQALENGLNIIRKSLARVGAKTHPDTVEKFTRSIMDNIETTTDAAKAVAHADLVIEAIIESLKVKRDLFGFLDKHASASCIFATNTSSLSVSDIAESCSKDRQANFAGLHFFNPVPAMKLVEIIRTPHTSESTYQTLYSLTKRMGKSPVTCKDTPGFIVNRLLLPYLMEAIRMVERGEATPEDVDLAMELGAGYPMGPFKLLDFVGLDTTSYIASGWREKAAANPGTISSDLVRPIPFLEDMVKQGRLGRKSGKGFYDYKSK</sequence>
<feature type="binding site" evidence="13">
    <location>
        <position position="107"/>
    </location>
    <ligand>
        <name>CoA</name>
        <dbReference type="ChEBI" id="CHEBI:57287"/>
    </ligand>
</feature>
<feature type="domain" description="3-hydroxyacyl-CoA dehydrogenase NAD binding" evidence="15">
    <location>
        <begin position="57"/>
        <end position="240"/>
    </location>
</feature>
<feature type="site" description="Important for catalytic activity" evidence="11">
    <location>
        <position position="196"/>
    </location>
</feature>
<dbReference type="RefSeq" id="XP_021874211.1">
    <property type="nucleotide sequence ID" value="XM_022014245.1"/>
</dbReference>
<dbReference type="InterPro" id="IPR006180">
    <property type="entry name" value="3-OHacyl-CoA_DH_CS"/>
</dbReference>
<evidence type="ECO:0000256" key="8">
    <source>
        <dbReference type="ARBA" id="ARBA00023098"/>
    </source>
</evidence>
<feature type="domain" description="3-hydroxyacyl-CoA dehydrogenase C-terminal" evidence="14">
    <location>
        <begin position="242"/>
        <end position="345"/>
    </location>
</feature>